<organism evidence="1 2">
    <name type="scientific">Trifolium pratense</name>
    <name type="common">Red clover</name>
    <dbReference type="NCBI Taxonomy" id="57577"/>
    <lineage>
        <taxon>Eukaryota</taxon>
        <taxon>Viridiplantae</taxon>
        <taxon>Streptophyta</taxon>
        <taxon>Embryophyta</taxon>
        <taxon>Tracheophyta</taxon>
        <taxon>Spermatophyta</taxon>
        <taxon>Magnoliopsida</taxon>
        <taxon>eudicotyledons</taxon>
        <taxon>Gunneridae</taxon>
        <taxon>Pentapetalae</taxon>
        <taxon>rosids</taxon>
        <taxon>fabids</taxon>
        <taxon>Fabales</taxon>
        <taxon>Fabaceae</taxon>
        <taxon>Papilionoideae</taxon>
        <taxon>50 kb inversion clade</taxon>
        <taxon>NPAAA clade</taxon>
        <taxon>Hologalegina</taxon>
        <taxon>IRL clade</taxon>
        <taxon>Trifolieae</taxon>
        <taxon>Trifolium</taxon>
    </lineage>
</organism>
<sequence>MGTRPQQSCVDEEDEELLGCGTTISGQSGSTSRSAGLPSSRSEQTIGTSAGDTAALKMNHLGIQDDEAGSQGVVASKKKKRGQQRAVGGDKNGRGLRQFSMKVCEKVESKGRTTYNEVADELVAEFADPINSVLSPDKQQYDEKNIRRRVYDALNVLMAMDIISKDKKEIQWRGLPRTSLNDIEELKTERLGLRNRIERKSSYLQELEEQVFRTLFKEMNSYLALEMLPAEVYPYLLFWYRHVLMQLLKWKYQKTCSLFILILIVLRLSCMTTIMCSRQWNLVIDHRVILLHPMLQMEGKVLACQAFISHRFLLPLQACQLGLQHHPHSLEY</sequence>
<dbReference type="EMBL" id="CASHSV030000198">
    <property type="protein sequence ID" value="CAJ2652008.1"/>
    <property type="molecule type" value="Genomic_DNA"/>
</dbReference>
<evidence type="ECO:0000313" key="2">
    <source>
        <dbReference type="Proteomes" id="UP001177021"/>
    </source>
</evidence>
<comment type="caution">
    <text evidence="1">The sequence shown here is derived from an EMBL/GenBank/DDBJ whole genome shotgun (WGS) entry which is preliminary data.</text>
</comment>
<protein>
    <submittedName>
        <fullName evidence="1">Uncharacterized protein</fullName>
    </submittedName>
</protein>
<gene>
    <name evidence="1" type="ORF">MILVUS5_LOCUS19553</name>
</gene>
<name>A0ACB0K8B0_TRIPR</name>
<evidence type="ECO:0000313" key="1">
    <source>
        <dbReference type="EMBL" id="CAJ2652008.1"/>
    </source>
</evidence>
<keyword evidence="2" id="KW-1185">Reference proteome</keyword>
<accession>A0ACB0K8B0</accession>
<proteinExistence type="predicted"/>
<dbReference type="Proteomes" id="UP001177021">
    <property type="component" value="Unassembled WGS sequence"/>
</dbReference>
<reference evidence="1" key="1">
    <citation type="submission" date="2023-10" db="EMBL/GenBank/DDBJ databases">
        <authorList>
            <person name="Rodriguez Cubillos JULIANA M."/>
            <person name="De Vega J."/>
        </authorList>
    </citation>
    <scope>NUCLEOTIDE SEQUENCE</scope>
</reference>